<proteinExistence type="predicted"/>
<dbReference type="EMBL" id="OB668071">
    <property type="protein sequence ID" value="CAD7234216.1"/>
    <property type="molecule type" value="Genomic_DNA"/>
</dbReference>
<sequence length="71" mass="8196">MIYIPTYPESVRLESLDLAALPVTQMAVEATTLDHGNFDQRFEGECRYRYTTEYPWPDMLDNQTTSHVGPL</sequence>
<evidence type="ECO:0000313" key="1">
    <source>
        <dbReference type="EMBL" id="CAD7234216.1"/>
    </source>
</evidence>
<organism evidence="1">
    <name type="scientific">Cyprideis torosa</name>
    <dbReference type="NCBI Taxonomy" id="163714"/>
    <lineage>
        <taxon>Eukaryota</taxon>
        <taxon>Metazoa</taxon>
        <taxon>Ecdysozoa</taxon>
        <taxon>Arthropoda</taxon>
        <taxon>Crustacea</taxon>
        <taxon>Oligostraca</taxon>
        <taxon>Ostracoda</taxon>
        <taxon>Podocopa</taxon>
        <taxon>Podocopida</taxon>
        <taxon>Cytherocopina</taxon>
        <taxon>Cytheroidea</taxon>
        <taxon>Cytherideidae</taxon>
        <taxon>Cyprideis</taxon>
    </lineage>
</organism>
<accession>A0A7R8WNH5</accession>
<reference evidence="1" key="1">
    <citation type="submission" date="2020-11" db="EMBL/GenBank/DDBJ databases">
        <authorList>
            <person name="Tran Van P."/>
        </authorList>
    </citation>
    <scope>NUCLEOTIDE SEQUENCE</scope>
</reference>
<name>A0A7R8WNH5_9CRUS</name>
<protein>
    <submittedName>
        <fullName evidence="1">Uncharacterized protein</fullName>
    </submittedName>
</protein>
<dbReference type="AlphaFoldDB" id="A0A7R8WNH5"/>
<gene>
    <name evidence="1" type="ORF">CTOB1V02_LOCUS12033</name>
</gene>